<proteinExistence type="predicted"/>
<keyword evidence="1" id="KW-0812">Transmembrane</keyword>
<organism evidence="2 3">
    <name type="scientific">Fonsecaea multimorphosa CBS 102226</name>
    <dbReference type="NCBI Taxonomy" id="1442371"/>
    <lineage>
        <taxon>Eukaryota</taxon>
        <taxon>Fungi</taxon>
        <taxon>Dikarya</taxon>
        <taxon>Ascomycota</taxon>
        <taxon>Pezizomycotina</taxon>
        <taxon>Eurotiomycetes</taxon>
        <taxon>Chaetothyriomycetidae</taxon>
        <taxon>Chaetothyriales</taxon>
        <taxon>Herpotrichiellaceae</taxon>
        <taxon>Fonsecaea</taxon>
    </lineage>
</organism>
<sequence length="349" mass="40982">MPRFMMFKARKPRRYKCPRSVDKQACQDVLRDVWDLKWAPTEGFQEVPPSPYIDFWGDCVQQTHDPNLKLDQRKVIVELVRILKSGLGETPRQLCREIQSHYRSDPGLMTALTDDEAWRAFAFAARLWIHVSAPDDWRHSDLTLQDLINKLIPKPPSSNTDGRLEPGFCAEHLTKVEGFHVHWTDDICQHLELRGRSLFVFRHSTWLATLERCPASDPFPKGFTKDTLRTLYLLYRPLESKHARRNTRQMERHRYVDLELAMADHASVDLQSYPYWHERLRKIHEAYTRNSHNSLSRYWYDRRDEVQWATFWMGLLVVVLTVVTVVFGIIQCVTAVVQVYAIYHPPGGP</sequence>
<accession>A0A0D2J0W5</accession>
<dbReference type="EMBL" id="KN848063">
    <property type="protein sequence ID" value="KIY03012.1"/>
    <property type="molecule type" value="Genomic_DNA"/>
</dbReference>
<feature type="transmembrane region" description="Helical" evidence="1">
    <location>
        <begin position="311"/>
        <end position="343"/>
    </location>
</feature>
<protein>
    <submittedName>
        <fullName evidence="2">Uncharacterized protein</fullName>
    </submittedName>
</protein>
<evidence type="ECO:0000313" key="2">
    <source>
        <dbReference type="EMBL" id="KIY03012.1"/>
    </source>
</evidence>
<evidence type="ECO:0000313" key="3">
    <source>
        <dbReference type="Proteomes" id="UP000053411"/>
    </source>
</evidence>
<name>A0A0D2J0W5_9EURO</name>
<keyword evidence="1" id="KW-1133">Transmembrane helix</keyword>
<keyword evidence="1" id="KW-0472">Membrane</keyword>
<keyword evidence="3" id="KW-1185">Reference proteome</keyword>
<gene>
    <name evidence="2" type="ORF">Z520_01478</name>
</gene>
<dbReference type="AlphaFoldDB" id="A0A0D2J0W5"/>
<dbReference type="VEuPathDB" id="FungiDB:Z520_01478"/>
<dbReference type="GeneID" id="27707224"/>
<dbReference type="OrthoDB" id="5428890at2759"/>
<evidence type="ECO:0000256" key="1">
    <source>
        <dbReference type="SAM" id="Phobius"/>
    </source>
</evidence>
<reference evidence="2 3" key="1">
    <citation type="submission" date="2015-01" db="EMBL/GenBank/DDBJ databases">
        <title>The Genome Sequence of Fonsecaea multimorphosa CBS 102226.</title>
        <authorList>
            <consortium name="The Broad Institute Genomics Platform"/>
            <person name="Cuomo C."/>
            <person name="de Hoog S."/>
            <person name="Gorbushina A."/>
            <person name="Stielow B."/>
            <person name="Teixiera M."/>
            <person name="Abouelleil A."/>
            <person name="Chapman S.B."/>
            <person name="Priest M."/>
            <person name="Young S.K."/>
            <person name="Wortman J."/>
            <person name="Nusbaum C."/>
            <person name="Birren B."/>
        </authorList>
    </citation>
    <scope>NUCLEOTIDE SEQUENCE [LARGE SCALE GENOMIC DNA]</scope>
    <source>
        <strain evidence="2 3">CBS 102226</strain>
    </source>
</reference>
<dbReference type="Proteomes" id="UP000053411">
    <property type="component" value="Unassembled WGS sequence"/>
</dbReference>
<dbReference type="RefSeq" id="XP_016637134.1">
    <property type="nucleotide sequence ID" value="XM_016771995.1"/>
</dbReference>